<organism evidence="1 2">
    <name type="scientific">Suillus fuscotomentosus</name>
    <dbReference type="NCBI Taxonomy" id="1912939"/>
    <lineage>
        <taxon>Eukaryota</taxon>
        <taxon>Fungi</taxon>
        <taxon>Dikarya</taxon>
        <taxon>Basidiomycota</taxon>
        <taxon>Agaricomycotina</taxon>
        <taxon>Agaricomycetes</taxon>
        <taxon>Agaricomycetidae</taxon>
        <taxon>Boletales</taxon>
        <taxon>Suillineae</taxon>
        <taxon>Suillaceae</taxon>
        <taxon>Suillus</taxon>
    </lineage>
</organism>
<dbReference type="EMBL" id="JABBWK010000053">
    <property type="protein sequence ID" value="KAG1896719.1"/>
    <property type="molecule type" value="Genomic_DNA"/>
</dbReference>
<gene>
    <name evidence="1" type="ORF">F5891DRAFT_900896</name>
</gene>
<reference evidence="1" key="1">
    <citation type="journal article" date="2020" name="New Phytol.">
        <title>Comparative genomics reveals dynamic genome evolution in host specialist ectomycorrhizal fungi.</title>
        <authorList>
            <person name="Lofgren L.A."/>
            <person name="Nguyen N.H."/>
            <person name="Vilgalys R."/>
            <person name="Ruytinx J."/>
            <person name="Liao H.L."/>
            <person name="Branco S."/>
            <person name="Kuo A."/>
            <person name="LaButti K."/>
            <person name="Lipzen A."/>
            <person name="Andreopoulos W."/>
            <person name="Pangilinan J."/>
            <person name="Riley R."/>
            <person name="Hundley H."/>
            <person name="Na H."/>
            <person name="Barry K."/>
            <person name="Grigoriev I.V."/>
            <person name="Stajich J.E."/>
            <person name="Kennedy P.G."/>
        </authorList>
    </citation>
    <scope>NUCLEOTIDE SEQUENCE</scope>
    <source>
        <strain evidence="1">FC203</strain>
    </source>
</reference>
<dbReference type="GeneID" id="64667757"/>
<dbReference type="AlphaFoldDB" id="A0AAD4E1G4"/>
<comment type="caution">
    <text evidence="1">The sequence shown here is derived from an EMBL/GenBank/DDBJ whole genome shotgun (WGS) entry which is preliminary data.</text>
</comment>
<name>A0AAD4E1G4_9AGAM</name>
<proteinExistence type="predicted"/>
<evidence type="ECO:0000313" key="1">
    <source>
        <dbReference type="EMBL" id="KAG1896719.1"/>
    </source>
</evidence>
<accession>A0AAD4E1G4</accession>
<evidence type="ECO:0000313" key="2">
    <source>
        <dbReference type="Proteomes" id="UP001195769"/>
    </source>
</evidence>
<protein>
    <submittedName>
        <fullName evidence="1">Uncharacterized protein</fullName>
    </submittedName>
</protein>
<feature type="non-terminal residue" evidence="1">
    <location>
        <position position="1"/>
    </location>
</feature>
<dbReference type="RefSeq" id="XP_041222295.1">
    <property type="nucleotide sequence ID" value="XM_041373459.1"/>
</dbReference>
<sequence>ICAQLPVFFMITFNPDEEFENLWRISRCLMPLQQAAADSHGVVYDLSGVIFNNREIGHFIAGYTLDQKKVFAYNDMEDGGRAKLIKGATISSHMADTLMKLQGVSEGAGKGALARHDKFWYPVRLIQFHGETDAWKVWWWHECRFPADRPLDPQVVVQTRNMVNELWQDRARRHAIWFGQWTHVHDISVSEDII</sequence>
<feature type="non-terminal residue" evidence="1">
    <location>
        <position position="194"/>
    </location>
</feature>
<keyword evidence="2" id="KW-1185">Reference proteome</keyword>
<dbReference type="Proteomes" id="UP001195769">
    <property type="component" value="Unassembled WGS sequence"/>
</dbReference>